<accession>A0ABU2NF33</accession>
<gene>
    <name evidence="2" type="ORF">RM445_19015</name>
</gene>
<organism evidence="2 3">
    <name type="scientific">Pseudonocardia charpentierae</name>
    <dbReference type="NCBI Taxonomy" id="3075545"/>
    <lineage>
        <taxon>Bacteria</taxon>
        <taxon>Bacillati</taxon>
        <taxon>Actinomycetota</taxon>
        <taxon>Actinomycetes</taxon>
        <taxon>Pseudonocardiales</taxon>
        <taxon>Pseudonocardiaceae</taxon>
        <taxon>Pseudonocardia</taxon>
    </lineage>
</organism>
<keyword evidence="3" id="KW-1185">Reference proteome</keyword>
<evidence type="ECO:0000313" key="2">
    <source>
        <dbReference type="EMBL" id="MDT0351623.1"/>
    </source>
</evidence>
<evidence type="ECO:0000313" key="3">
    <source>
        <dbReference type="Proteomes" id="UP001183202"/>
    </source>
</evidence>
<dbReference type="InterPro" id="IPR025359">
    <property type="entry name" value="SduA_C"/>
</dbReference>
<dbReference type="RefSeq" id="WP_311558016.1">
    <property type="nucleotide sequence ID" value="NZ_JAVREJ010000013.1"/>
</dbReference>
<dbReference type="EMBL" id="JAVREJ010000013">
    <property type="protein sequence ID" value="MDT0351623.1"/>
    <property type="molecule type" value="Genomic_DNA"/>
</dbReference>
<sequence length="405" mass="45726">MVLKDAVDVFLFGPDNEVEYARLRRPERIYASKSFPMGLPQSRDYGQPTRCLRKVFDEPAESEDFSHLPDIERTRFIVDTTPGGRKQIQIEVTRQAGNIRCIEIQKVPTDPNATELQSILKLDREASERFILFARALEHIPVEGVTETIRVEDQVIRDIFANPGAVAGLYNRAPGRSRELMEDDPEATDVIALAHRKEIVEHFRRLLSEPDFFEQERQATPGRRKEAVWQRFLEQNPWILGIGLTGQLLTSWNNEKLEQTVAGFSVSGPGKRTDALLRTTGSIRSLVFAEIKHHLTDLLGAEYRTGCWAPSDELAGGVAQVQQTVHLASQQIGTALRDLDAEGAETGDATYLYRPRTFLIIGNTRELRGSGGGPIPQRVSSFELYRRNLYEPEILTFDELLARAE</sequence>
<evidence type="ECO:0000259" key="1">
    <source>
        <dbReference type="Pfam" id="PF14082"/>
    </source>
</evidence>
<reference evidence="3" key="1">
    <citation type="submission" date="2023-07" db="EMBL/GenBank/DDBJ databases">
        <title>30 novel species of actinomycetes from the DSMZ collection.</title>
        <authorList>
            <person name="Nouioui I."/>
        </authorList>
    </citation>
    <scope>NUCLEOTIDE SEQUENCE [LARGE SCALE GENOMIC DNA]</scope>
    <source>
        <strain evidence="3">DSM 45834</strain>
    </source>
</reference>
<dbReference type="Pfam" id="PF14082">
    <property type="entry name" value="SduA_C"/>
    <property type="match status" value="1"/>
</dbReference>
<dbReference type="Proteomes" id="UP001183202">
    <property type="component" value="Unassembled WGS sequence"/>
</dbReference>
<name>A0ABU2NF33_9PSEU</name>
<feature type="domain" description="Shedu protein SduA C-terminal" evidence="1">
    <location>
        <begin position="225"/>
        <end position="401"/>
    </location>
</feature>
<proteinExistence type="predicted"/>
<protein>
    <submittedName>
        <fullName evidence="2">Shedu immune nuclease family protein</fullName>
    </submittedName>
</protein>
<comment type="caution">
    <text evidence="2">The sequence shown here is derived from an EMBL/GenBank/DDBJ whole genome shotgun (WGS) entry which is preliminary data.</text>
</comment>